<dbReference type="PANTHER" id="PTHR33392:SF6">
    <property type="entry name" value="POLYISOPRENYL-TEICHOIC ACID--PEPTIDOGLYCAN TEICHOIC ACID TRANSFERASE TAGU"/>
    <property type="match status" value="1"/>
</dbReference>
<comment type="subcellular location">
    <subcellularLocation>
        <location evidence="9">Cell membrane</location>
        <topology evidence="9">Single-pass type II membrane protein</topology>
    </subcellularLocation>
</comment>
<evidence type="ECO:0000256" key="3">
    <source>
        <dbReference type="ARBA" id="ARBA00022679"/>
    </source>
</evidence>
<evidence type="ECO:0000256" key="10">
    <source>
        <dbReference type="SAM" id="Phobius"/>
    </source>
</evidence>
<feature type="domain" description="Cell envelope-related transcriptional attenuator" evidence="11">
    <location>
        <begin position="90"/>
        <end position="232"/>
    </location>
</feature>
<evidence type="ECO:0000259" key="11">
    <source>
        <dbReference type="Pfam" id="PF03816"/>
    </source>
</evidence>
<keyword evidence="2 9" id="KW-1003">Cell membrane</keyword>
<feature type="topological domain" description="Cytoplasmic" evidence="9">
    <location>
        <begin position="1"/>
        <end position="16"/>
    </location>
</feature>
<evidence type="ECO:0000313" key="12">
    <source>
        <dbReference type="EMBL" id="RBW70038.1"/>
    </source>
</evidence>
<comment type="pathway">
    <text evidence="9">Cell wall biogenesis.</text>
</comment>
<evidence type="ECO:0000256" key="4">
    <source>
        <dbReference type="ARBA" id="ARBA00022692"/>
    </source>
</evidence>
<sequence>MNQKPRHKEQKNNKKRGFKLIIGIISLLIIGASIYGFSVYRSLENTLNQTHEPLDRTVSKKRDEKVTFSKQNPISILLLGVDERESDRGRSDSLILLTVNPNDQSTKMVSIPRDTRTEIASQGKEDKINHAYSFGGLDLTIETVENFLDIPIDYYIQVNMESFKDIVNAVGGITVNNSIDFTYEGEHFPKGQLQLDGVSALKYSRMRFKDPRGDFGRQERQRQVIQAVINKGANVKSLANYGQILDVIGKNVKTNLTFDDMKEIHTNYKNARQHLQQVQINGKGTEINSVYYYIVPESERTELSAMLKQHLNIN</sequence>
<evidence type="ECO:0000256" key="7">
    <source>
        <dbReference type="ARBA" id="ARBA00023136"/>
    </source>
</evidence>
<keyword evidence="5 9" id="KW-0735">Signal-anchor</keyword>
<gene>
    <name evidence="9" type="primary">tagU</name>
    <name evidence="12" type="ORF">DS031_07500</name>
</gene>
<dbReference type="NCBIfam" id="TIGR00350">
    <property type="entry name" value="lytR_cpsA_psr"/>
    <property type="match status" value="1"/>
</dbReference>
<keyword evidence="4 9" id="KW-0812">Transmembrane</keyword>
<evidence type="ECO:0000256" key="5">
    <source>
        <dbReference type="ARBA" id="ARBA00022968"/>
    </source>
</evidence>
<keyword evidence="3 9" id="KW-0808">Transferase</keyword>
<dbReference type="GO" id="GO:0005886">
    <property type="term" value="C:plasma membrane"/>
    <property type="evidence" value="ECO:0007669"/>
    <property type="project" value="UniProtKB-SubCell"/>
</dbReference>
<keyword evidence="6 9" id="KW-1133">Transmembrane helix</keyword>
<reference evidence="12 13" key="1">
    <citation type="submission" date="2018-07" db="EMBL/GenBank/DDBJ databases">
        <title>Lottiidibacillus patelloidae gen. nov., sp. nov., isolated from the intestinal tract of a marine limpet and the reclassification of B. taeanensis BH030017T, B. algicola KMM 3737T and B. hwajinpoensis SW-72T as genus Lottiidibacillus.</title>
        <authorList>
            <person name="Liu R."/>
            <person name="Huang Z."/>
        </authorList>
    </citation>
    <scope>NUCLEOTIDE SEQUENCE [LARGE SCALE GENOMIC DNA]</scope>
    <source>
        <strain evidence="12 13">BH030017</strain>
    </source>
</reference>
<feature type="topological domain" description="Extracellular" evidence="9">
    <location>
        <begin position="38"/>
        <end position="314"/>
    </location>
</feature>
<name>A0A366XWV2_9BACI</name>
<dbReference type="InterPro" id="IPR023734">
    <property type="entry name" value="TagU"/>
</dbReference>
<evidence type="ECO:0000256" key="1">
    <source>
        <dbReference type="ARBA" id="ARBA00006068"/>
    </source>
</evidence>
<keyword evidence="8 9" id="KW-0961">Cell wall biogenesis/degradation</keyword>
<organism evidence="12 13">
    <name type="scientific">Bacillus taeanensis</name>
    <dbReference type="NCBI Taxonomy" id="273032"/>
    <lineage>
        <taxon>Bacteria</taxon>
        <taxon>Bacillati</taxon>
        <taxon>Bacillota</taxon>
        <taxon>Bacilli</taxon>
        <taxon>Bacillales</taxon>
        <taxon>Bacillaceae</taxon>
        <taxon>Bacillus</taxon>
    </lineage>
</organism>
<accession>A0A366XWV2</accession>
<dbReference type="HAMAP" id="MF_01140">
    <property type="entry name" value="TagU_transferase"/>
    <property type="match status" value="1"/>
</dbReference>
<proteinExistence type="inferred from homology"/>
<evidence type="ECO:0000313" key="13">
    <source>
        <dbReference type="Proteomes" id="UP000253314"/>
    </source>
</evidence>
<dbReference type="EC" id="2.7.8.-" evidence="9"/>
<dbReference type="OrthoDB" id="27330at2"/>
<dbReference type="Proteomes" id="UP000253314">
    <property type="component" value="Unassembled WGS sequence"/>
</dbReference>
<dbReference type="AlphaFoldDB" id="A0A366XWV2"/>
<dbReference type="Pfam" id="PF03816">
    <property type="entry name" value="LytR_cpsA_psr"/>
    <property type="match status" value="1"/>
</dbReference>
<comment type="similarity">
    <text evidence="1 9">Belongs to the LytR/CpsA/Psr (LCP) family.</text>
</comment>
<evidence type="ECO:0000256" key="9">
    <source>
        <dbReference type="HAMAP-Rule" id="MF_01140"/>
    </source>
</evidence>
<dbReference type="GO" id="GO:0070726">
    <property type="term" value="P:cell wall assembly"/>
    <property type="evidence" value="ECO:0007669"/>
    <property type="project" value="UniProtKB-UniRule"/>
</dbReference>
<comment type="caution">
    <text evidence="12">The sequence shown here is derived from an EMBL/GenBank/DDBJ whole genome shotgun (WGS) entry which is preliminary data.</text>
</comment>
<keyword evidence="13" id="KW-1185">Reference proteome</keyword>
<dbReference type="Gene3D" id="3.40.630.190">
    <property type="entry name" value="LCP protein"/>
    <property type="match status" value="1"/>
</dbReference>
<dbReference type="GO" id="GO:0016780">
    <property type="term" value="F:phosphotransferase activity, for other substituted phosphate groups"/>
    <property type="evidence" value="ECO:0007669"/>
    <property type="project" value="UniProtKB-UniRule"/>
</dbReference>
<dbReference type="NCBIfam" id="NF006897">
    <property type="entry name" value="PRK09379.1"/>
    <property type="match status" value="1"/>
</dbReference>
<comment type="function">
    <text evidence="9">May catalyze the final step in cell wall teichoic acid biosynthesis, the transfer of the anionic cell wall polymers (APs) from their lipid-linked precursor to the cell wall peptidoglycan (PG).</text>
</comment>
<dbReference type="PANTHER" id="PTHR33392">
    <property type="entry name" value="POLYISOPRENYL-TEICHOIC ACID--PEPTIDOGLYCAN TEICHOIC ACID TRANSFERASE TAGU"/>
    <property type="match status" value="1"/>
</dbReference>
<protein>
    <recommendedName>
        <fullName evidence="9">Polyisoprenyl-teichoic acid--peptidoglycan teichoic acid transferase TagU</fullName>
        <ecNumber evidence="9">2.7.8.-</ecNumber>
    </recommendedName>
</protein>
<evidence type="ECO:0000256" key="2">
    <source>
        <dbReference type="ARBA" id="ARBA00022475"/>
    </source>
</evidence>
<dbReference type="EMBL" id="QOCW01000006">
    <property type="protein sequence ID" value="RBW70038.1"/>
    <property type="molecule type" value="Genomic_DNA"/>
</dbReference>
<evidence type="ECO:0000256" key="8">
    <source>
        <dbReference type="ARBA" id="ARBA00023316"/>
    </source>
</evidence>
<dbReference type="InterPro" id="IPR004474">
    <property type="entry name" value="LytR_CpsA_psr"/>
</dbReference>
<dbReference type="RefSeq" id="WP_113805326.1">
    <property type="nucleotide sequence ID" value="NZ_QOCW01000006.1"/>
</dbReference>
<dbReference type="InterPro" id="IPR050922">
    <property type="entry name" value="LytR/CpsA/Psr_CW_biosynth"/>
</dbReference>
<keyword evidence="7 9" id="KW-0472">Membrane</keyword>
<evidence type="ECO:0000256" key="6">
    <source>
        <dbReference type="ARBA" id="ARBA00022989"/>
    </source>
</evidence>
<feature type="transmembrane region" description="Helical" evidence="10">
    <location>
        <begin position="20"/>
        <end position="40"/>
    </location>
</feature>